<keyword evidence="3" id="KW-0012">Acyltransferase</keyword>
<organism evidence="3 4">
    <name type="scientific">Angustibacter luteus</name>
    <dbReference type="NCBI Taxonomy" id="658456"/>
    <lineage>
        <taxon>Bacteria</taxon>
        <taxon>Bacillati</taxon>
        <taxon>Actinomycetota</taxon>
        <taxon>Actinomycetes</taxon>
        <taxon>Kineosporiales</taxon>
        <taxon>Kineosporiaceae</taxon>
    </lineage>
</organism>
<dbReference type="CDD" id="cd04301">
    <property type="entry name" value="NAT_SF"/>
    <property type="match status" value="1"/>
</dbReference>
<dbReference type="GO" id="GO:0016746">
    <property type="term" value="F:acyltransferase activity"/>
    <property type="evidence" value="ECO:0007669"/>
    <property type="project" value="UniProtKB-KW"/>
</dbReference>
<feature type="domain" description="N-acetyltransferase" evidence="1">
    <location>
        <begin position="1"/>
        <end position="98"/>
    </location>
</feature>
<dbReference type="InterPro" id="IPR031165">
    <property type="entry name" value="GNAT_YJDJ"/>
</dbReference>
<dbReference type="Pfam" id="PF14542">
    <property type="entry name" value="Acetyltransf_CG"/>
    <property type="match status" value="1"/>
</dbReference>
<sequence length="100" mass="11330">MGDVQIEVSDRADRHRYEATVDGEVAGKAFYRRDHTTVTFTHTEVDDAFEGQGVGSTLVRWALDDVRRQGLRVRPLCPFVKAYIERHPEYADLVVPAEAP</sequence>
<dbReference type="RefSeq" id="WP_378227059.1">
    <property type="nucleotide sequence ID" value="NZ_BAABFP010000002.1"/>
</dbReference>
<dbReference type="EC" id="2.3.1.-" evidence="3"/>
<gene>
    <name evidence="3" type="ORF">ACFQDO_14075</name>
</gene>
<dbReference type="PANTHER" id="PTHR31435">
    <property type="entry name" value="PROTEIN NATD1"/>
    <property type="match status" value="1"/>
</dbReference>
<accession>A0ABW1JH26</accession>
<protein>
    <submittedName>
        <fullName evidence="3">GNAT family N-acetyltransferase</fullName>
        <ecNumber evidence="3">2.3.1.-</ecNumber>
    </submittedName>
</protein>
<comment type="caution">
    <text evidence="3">The sequence shown here is derived from an EMBL/GenBank/DDBJ whole genome shotgun (WGS) entry which is preliminary data.</text>
</comment>
<feature type="domain" description="N-acetyltransferase" evidence="2">
    <location>
        <begin position="9"/>
        <end position="95"/>
    </location>
</feature>
<dbReference type="PROSITE" id="PS51186">
    <property type="entry name" value="GNAT"/>
    <property type="match status" value="1"/>
</dbReference>
<keyword evidence="4" id="KW-1185">Reference proteome</keyword>
<evidence type="ECO:0000259" key="1">
    <source>
        <dbReference type="PROSITE" id="PS51186"/>
    </source>
</evidence>
<dbReference type="InterPro" id="IPR000182">
    <property type="entry name" value="GNAT_dom"/>
</dbReference>
<evidence type="ECO:0000313" key="3">
    <source>
        <dbReference type="EMBL" id="MFC6008260.1"/>
    </source>
</evidence>
<dbReference type="SUPFAM" id="SSF55729">
    <property type="entry name" value="Acyl-CoA N-acyltransferases (Nat)"/>
    <property type="match status" value="1"/>
</dbReference>
<dbReference type="Gene3D" id="3.40.630.30">
    <property type="match status" value="1"/>
</dbReference>
<proteinExistence type="predicted"/>
<name>A0ABW1JH26_9ACTN</name>
<dbReference type="InterPro" id="IPR045057">
    <property type="entry name" value="Gcn5-rel_NAT"/>
</dbReference>
<evidence type="ECO:0000259" key="2">
    <source>
        <dbReference type="PROSITE" id="PS51729"/>
    </source>
</evidence>
<dbReference type="InterPro" id="IPR016181">
    <property type="entry name" value="Acyl_CoA_acyltransferase"/>
</dbReference>
<reference evidence="4" key="1">
    <citation type="journal article" date="2019" name="Int. J. Syst. Evol. Microbiol.">
        <title>The Global Catalogue of Microorganisms (GCM) 10K type strain sequencing project: providing services to taxonomists for standard genome sequencing and annotation.</title>
        <authorList>
            <consortium name="The Broad Institute Genomics Platform"/>
            <consortium name="The Broad Institute Genome Sequencing Center for Infectious Disease"/>
            <person name="Wu L."/>
            <person name="Ma J."/>
        </authorList>
    </citation>
    <scope>NUCLEOTIDE SEQUENCE [LARGE SCALE GENOMIC DNA]</scope>
    <source>
        <strain evidence="4">KACC 14249</strain>
    </source>
</reference>
<dbReference type="PROSITE" id="PS51729">
    <property type="entry name" value="GNAT_YJDJ"/>
    <property type="match status" value="1"/>
</dbReference>
<keyword evidence="3" id="KW-0808">Transferase</keyword>
<dbReference type="PANTHER" id="PTHR31435:SF10">
    <property type="entry name" value="BSR4717 PROTEIN"/>
    <property type="match status" value="1"/>
</dbReference>
<dbReference type="EMBL" id="JBHSRD010000004">
    <property type="protein sequence ID" value="MFC6008260.1"/>
    <property type="molecule type" value="Genomic_DNA"/>
</dbReference>
<dbReference type="Proteomes" id="UP001596189">
    <property type="component" value="Unassembled WGS sequence"/>
</dbReference>
<evidence type="ECO:0000313" key="4">
    <source>
        <dbReference type="Proteomes" id="UP001596189"/>
    </source>
</evidence>